<dbReference type="Pfam" id="PF01571">
    <property type="entry name" value="GCV_T"/>
    <property type="match status" value="1"/>
</dbReference>
<dbReference type="STRING" id="767452.AVL62_15190"/>
<dbReference type="InterPro" id="IPR013977">
    <property type="entry name" value="GcvT_C"/>
</dbReference>
<evidence type="ECO:0000259" key="5">
    <source>
        <dbReference type="Pfam" id="PF16350"/>
    </source>
</evidence>
<dbReference type="Gene3D" id="3.50.50.60">
    <property type="entry name" value="FAD/NAD(P)-binding domain"/>
    <property type="match status" value="1"/>
</dbReference>
<feature type="domain" description="FAD dependent oxidoreductase central" evidence="5">
    <location>
        <begin position="375"/>
        <end position="430"/>
    </location>
</feature>
<name>A0A0W8IB11_9MICO</name>
<dbReference type="Gene3D" id="3.30.1360.120">
    <property type="entry name" value="Probable tRNA modification gtpase trme, domain 1"/>
    <property type="match status" value="1"/>
</dbReference>
<gene>
    <name evidence="6" type="ORF">AVL62_15190</name>
</gene>
<protein>
    <submittedName>
        <fullName evidence="6">Glycine cleavage system protein T</fullName>
    </submittedName>
</protein>
<evidence type="ECO:0000313" key="7">
    <source>
        <dbReference type="Proteomes" id="UP000054837"/>
    </source>
</evidence>
<dbReference type="Proteomes" id="UP000054837">
    <property type="component" value="Unassembled WGS sequence"/>
</dbReference>
<dbReference type="Pfam" id="PF01266">
    <property type="entry name" value="DAO"/>
    <property type="match status" value="1"/>
</dbReference>
<dbReference type="InterPro" id="IPR006076">
    <property type="entry name" value="FAD-dep_OxRdtase"/>
</dbReference>
<evidence type="ECO:0000256" key="1">
    <source>
        <dbReference type="ARBA" id="ARBA00008609"/>
    </source>
</evidence>
<dbReference type="SUPFAM" id="SSF54373">
    <property type="entry name" value="FAD-linked reductases, C-terminal domain"/>
    <property type="match status" value="1"/>
</dbReference>
<dbReference type="InterPro" id="IPR006222">
    <property type="entry name" value="GCVT_N"/>
</dbReference>
<dbReference type="AlphaFoldDB" id="A0A0W8IB11"/>
<dbReference type="PANTHER" id="PTHR43757:SF2">
    <property type="entry name" value="AMINOMETHYLTRANSFERASE, MITOCHONDRIAL"/>
    <property type="match status" value="1"/>
</dbReference>
<dbReference type="PANTHER" id="PTHR43757">
    <property type="entry name" value="AMINOMETHYLTRANSFERASE"/>
    <property type="match status" value="1"/>
</dbReference>
<dbReference type="InterPro" id="IPR036188">
    <property type="entry name" value="FAD/NAD-bd_sf"/>
</dbReference>
<comment type="caution">
    <text evidence="6">The sequence shown here is derived from an EMBL/GenBank/DDBJ whole genome shotgun (WGS) entry which is preliminary data.</text>
</comment>
<feature type="domain" description="Aminomethyltransferase C-terminal" evidence="4">
    <location>
        <begin position="757"/>
        <end position="821"/>
    </location>
</feature>
<evidence type="ECO:0000259" key="4">
    <source>
        <dbReference type="Pfam" id="PF08669"/>
    </source>
</evidence>
<dbReference type="Gene3D" id="3.30.9.10">
    <property type="entry name" value="D-Amino Acid Oxidase, subunit A, domain 2"/>
    <property type="match status" value="1"/>
</dbReference>
<feature type="domain" description="GCVT N-terminal" evidence="3">
    <location>
        <begin position="432"/>
        <end position="710"/>
    </location>
</feature>
<organism evidence="6 7">
    <name type="scientific">Serinicoccus chungangensis</name>
    <dbReference type="NCBI Taxonomy" id="767452"/>
    <lineage>
        <taxon>Bacteria</taxon>
        <taxon>Bacillati</taxon>
        <taxon>Actinomycetota</taxon>
        <taxon>Actinomycetes</taxon>
        <taxon>Micrococcales</taxon>
        <taxon>Ornithinimicrobiaceae</taxon>
        <taxon>Serinicoccus</taxon>
    </lineage>
</organism>
<dbReference type="SUPFAM" id="SSF101790">
    <property type="entry name" value="Aminomethyltransferase beta-barrel domain"/>
    <property type="match status" value="1"/>
</dbReference>
<sequence>MSTSSLPVRCDVLVIGAGIVGNSLVHHLAELGWTDIVQIDKGPLPNPGGSTGHASNFIFPVDHSREITDLTLDSMRQYDEMGVLTTSGGIEVARTEERMEELRRRMSSARAWGIESRLVTPEEVAEMVPFLDPDVIVGGFYTPSVGVVDSLRAGTIMRENAQAKGVLTTVPNVEVTGMTVTEGRISAVQTDKGDIEAPVVVIACGVWSPRLARMAGAHIPLTPAVHQMISVGPCEPLAEKPGEISFPIIRDMDTFCYERQHGSDMEVGSYAHRAILHEPDEIPSIAQAKLSPTEMPFTEDDFDPQLEQALELMPELLGDERAEIRYAINGLLSLTPDGAPVLGETPEVKGLWSCAAVWIKEGPGVGRAVAEWMTHGHPEIDLGHSDIARFYPHQRTRAHVRARTSEAFNKTYGIVHPSEQWQSSRPIRLSPMHASQRELGAVFYEAAGWERPQWYASNEPLLEEFGDAVMPREHEWDARWWSPVINAEHLALRARGGIVDLTAFAIFDVVGPAALDAVQRIIVAQADVAIGRVVYTPVLDETGGFRSDLTVMRLGHDHFRVVTGGAHGMVDKKWFADHLPEGASLVDLTSAYSTIGVWGPRAGDVLGALTDDDLSPETFRFGTCRLIEVGDLSVLASRISYVGEFGWELYVPIETGAQLWERLIETGREHGVVPVGIGVYTATGRIEKGYRAYGAELDAERTLSETGMERPKVKDADFIGKEAVLAQAGQPPKAVLCALTVDDHTSASGVKRYMLGGEPILGRDGEPLTDGHGHHPYVTSAASAPSLGKHVLMAFLPPEQAVVGTGLAVSYMEELYPVTVASVDATPLLDPENLRVKGRYAELEQPAEHPAAAAEPVGVA</sequence>
<dbReference type="Gene3D" id="3.30.70.1400">
    <property type="entry name" value="Aminomethyltransferase beta-barrel domains"/>
    <property type="match status" value="1"/>
</dbReference>
<dbReference type="Pfam" id="PF16350">
    <property type="entry name" value="FAO_M"/>
    <property type="match status" value="1"/>
</dbReference>
<evidence type="ECO:0000259" key="3">
    <source>
        <dbReference type="Pfam" id="PF01571"/>
    </source>
</evidence>
<evidence type="ECO:0000259" key="2">
    <source>
        <dbReference type="Pfam" id="PF01266"/>
    </source>
</evidence>
<keyword evidence="7" id="KW-1185">Reference proteome</keyword>
<dbReference type="Pfam" id="PF08669">
    <property type="entry name" value="GCV_T_C"/>
    <property type="match status" value="1"/>
</dbReference>
<dbReference type="InterPro" id="IPR032503">
    <property type="entry name" value="FAO_M"/>
</dbReference>
<dbReference type="InterPro" id="IPR029043">
    <property type="entry name" value="GcvT/YgfZ_C"/>
</dbReference>
<dbReference type="Gene3D" id="2.40.30.110">
    <property type="entry name" value="Aminomethyltransferase beta-barrel domains"/>
    <property type="match status" value="1"/>
</dbReference>
<reference evidence="6 7" key="1">
    <citation type="submission" date="2015-12" db="EMBL/GenBank/DDBJ databases">
        <title>Serinicoccus chungangenesis strain CD08_5 genome sequencing and assembly.</title>
        <authorList>
            <person name="Chander A.M."/>
            <person name="Kaur G."/>
            <person name="Nair G.R."/>
            <person name="Dhawan D.K."/>
            <person name="Kochhar R.K."/>
            <person name="Mayilraj S."/>
            <person name="Bhadada S.K."/>
        </authorList>
    </citation>
    <scope>NUCLEOTIDE SEQUENCE [LARGE SCALE GENOMIC DNA]</scope>
    <source>
        <strain evidence="6 7">CD08_5</strain>
    </source>
</reference>
<dbReference type="InterPro" id="IPR027266">
    <property type="entry name" value="TrmE/GcvT-like"/>
</dbReference>
<accession>A0A0W8IB11</accession>
<dbReference type="InterPro" id="IPR028896">
    <property type="entry name" value="GcvT/YgfZ/DmdA"/>
</dbReference>
<proteinExistence type="inferred from homology"/>
<evidence type="ECO:0000313" key="6">
    <source>
        <dbReference type="EMBL" id="KUG57134.1"/>
    </source>
</evidence>
<dbReference type="EMBL" id="LQBL01000008">
    <property type="protein sequence ID" value="KUG57134.1"/>
    <property type="molecule type" value="Genomic_DNA"/>
</dbReference>
<comment type="similarity">
    <text evidence="1">Belongs to the GcvT family.</text>
</comment>
<dbReference type="RefSeq" id="WP_058890420.1">
    <property type="nucleotide sequence ID" value="NZ_LQBL01000008.1"/>
</dbReference>
<dbReference type="SUPFAM" id="SSF103025">
    <property type="entry name" value="Folate-binding domain"/>
    <property type="match status" value="1"/>
</dbReference>
<dbReference type="OrthoDB" id="2055370at2"/>
<feature type="domain" description="FAD dependent oxidoreductase" evidence="2">
    <location>
        <begin position="11"/>
        <end position="372"/>
    </location>
</feature>
<dbReference type="SUPFAM" id="SSF51905">
    <property type="entry name" value="FAD/NAD(P)-binding domain"/>
    <property type="match status" value="1"/>
</dbReference>